<dbReference type="PROSITE" id="PS50800">
    <property type="entry name" value="SAP"/>
    <property type="match status" value="1"/>
</dbReference>
<proteinExistence type="predicted"/>
<dbReference type="AlphaFoldDB" id="U9SJL8"/>
<gene>
    <name evidence="3" type="ORF">GLOINDRAFT_83712</name>
</gene>
<dbReference type="InterPro" id="IPR003034">
    <property type="entry name" value="SAP_dom"/>
</dbReference>
<feature type="compositionally biased region" description="Polar residues" evidence="1">
    <location>
        <begin position="80"/>
        <end position="91"/>
    </location>
</feature>
<sequence>TIIMAYLDKKVPELRDICAALGLPKTGKKNDLLLRLEQQQQRQQQQQQQQQESFIKQETNEMQIDSVPIIQQQPQQQQQEVPTSPHVSGTGPSHEHIKYEYESDGLLHAMNVEEIPTEDSSIEQNIPSNVEMSNEYPQSSIDPVEHQQKIDQPPTVSSSVATSPIATQNDVTKVEVSTNFEQNNHDQSKPSESSEKTSSSTYQKDDIRSEIKRELARLMTERKSLNLNSSKMFSRGIMMNQGQTNQGQTNQNKPPPYDYESLLDIMKKSEIYNDGEIPEWLRYDYDTTLGTKKFGESECLRNIGIPAEDFFLPMPMPIVTNVTN</sequence>
<evidence type="ECO:0000256" key="1">
    <source>
        <dbReference type="SAM" id="MobiDB-lite"/>
    </source>
</evidence>
<dbReference type="InterPro" id="IPR036361">
    <property type="entry name" value="SAP_dom_sf"/>
</dbReference>
<feature type="non-terminal residue" evidence="3">
    <location>
        <position position="1"/>
    </location>
</feature>
<dbReference type="Pfam" id="PF02037">
    <property type="entry name" value="SAP"/>
    <property type="match status" value="1"/>
</dbReference>
<dbReference type="HOGENOM" id="CLU_866394_0_0_1"/>
<name>U9SJL8_RHIID</name>
<feature type="compositionally biased region" description="Polar residues" evidence="1">
    <location>
        <begin position="132"/>
        <end position="141"/>
    </location>
</feature>
<feature type="region of interest" description="Disordered" evidence="1">
    <location>
        <begin position="132"/>
        <end position="208"/>
    </location>
</feature>
<feature type="compositionally biased region" description="Basic and acidic residues" evidence="1">
    <location>
        <begin position="183"/>
        <end position="195"/>
    </location>
</feature>
<feature type="compositionally biased region" description="Polar residues" evidence="1">
    <location>
        <begin position="168"/>
        <end position="182"/>
    </location>
</feature>
<reference evidence="3" key="1">
    <citation type="submission" date="2013-07" db="EMBL/GenBank/DDBJ databases">
        <title>The genome of an arbuscular mycorrhizal fungus provides insights into the evolution of the oldest plant symbiosis.</title>
        <authorList>
            <consortium name="DOE Joint Genome Institute"/>
            <person name="Tisserant E."/>
            <person name="Malbreil M."/>
            <person name="Kuo A."/>
            <person name="Kohler A."/>
            <person name="Symeonidi A."/>
            <person name="Balestrini R."/>
            <person name="Charron P."/>
            <person name="Duensing N."/>
            <person name="Frei-dit-Frey N."/>
            <person name="Gianinazzi-Pearson V."/>
            <person name="Gilbert B."/>
            <person name="Handa Y."/>
            <person name="Hijri M."/>
            <person name="Kaul R."/>
            <person name="Kawaguchi M."/>
            <person name="Krajinski F."/>
            <person name="Lammers P."/>
            <person name="Lapierre D."/>
            <person name="Masclaux F.G."/>
            <person name="Murat C."/>
            <person name="Morin E."/>
            <person name="Ndikumana S."/>
            <person name="Pagni M."/>
            <person name="Petitpierre D."/>
            <person name="Requena N."/>
            <person name="Rosikiewicz P."/>
            <person name="Riley R."/>
            <person name="Saito K."/>
            <person name="San Clemente H."/>
            <person name="Shapiro H."/>
            <person name="van Tuinen D."/>
            <person name="Becard G."/>
            <person name="Bonfante P."/>
            <person name="Paszkowski U."/>
            <person name="Shachar-Hill Y."/>
            <person name="Young J.P."/>
            <person name="Sanders I.R."/>
            <person name="Henrissat B."/>
            <person name="Rensing S.A."/>
            <person name="Grigoriev I.V."/>
            <person name="Corradi N."/>
            <person name="Roux C."/>
            <person name="Martin F."/>
        </authorList>
    </citation>
    <scope>NUCLEOTIDE SEQUENCE</scope>
    <source>
        <strain evidence="3">DAOM 197198</strain>
    </source>
</reference>
<dbReference type="VEuPathDB" id="FungiDB:RhiirFUN_003328"/>
<feature type="compositionally biased region" description="Low complexity" evidence="1">
    <location>
        <begin position="153"/>
        <end position="167"/>
    </location>
</feature>
<dbReference type="SMART" id="SM00513">
    <property type="entry name" value="SAP"/>
    <property type="match status" value="1"/>
</dbReference>
<evidence type="ECO:0000259" key="2">
    <source>
        <dbReference type="PROSITE" id="PS50800"/>
    </source>
</evidence>
<dbReference type="EMBL" id="KI300711">
    <property type="protein sequence ID" value="ERZ96108.1"/>
    <property type="molecule type" value="Genomic_DNA"/>
</dbReference>
<accession>U9SJL8</accession>
<feature type="region of interest" description="Disordered" evidence="1">
    <location>
        <begin position="71"/>
        <end position="95"/>
    </location>
</feature>
<evidence type="ECO:0000313" key="3">
    <source>
        <dbReference type="EMBL" id="ERZ96108.1"/>
    </source>
</evidence>
<dbReference type="SUPFAM" id="SSF68906">
    <property type="entry name" value="SAP domain"/>
    <property type="match status" value="1"/>
</dbReference>
<organism evidence="3">
    <name type="scientific">Rhizophagus irregularis (strain DAOM 181602 / DAOM 197198 / MUCL 43194)</name>
    <name type="common">Arbuscular mycorrhizal fungus</name>
    <name type="synonym">Glomus intraradices</name>
    <dbReference type="NCBI Taxonomy" id="747089"/>
    <lineage>
        <taxon>Eukaryota</taxon>
        <taxon>Fungi</taxon>
        <taxon>Fungi incertae sedis</taxon>
        <taxon>Mucoromycota</taxon>
        <taxon>Glomeromycotina</taxon>
        <taxon>Glomeromycetes</taxon>
        <taxon>Glomerales</taxon>
        <taxon>Glomeraceae</taxon>
        <taxon>Rhizophagus</taxon>
    </lineage>
</organism>
<dbReference type="Gene3D" id="1.10.720.30">
    <property type="entry name" value="SAP domain"/>
    <property type="match status" value="1"/>
</dbReference>
<feature type="domain" description="SAP" evidence="2">
    <location>
        <begin position="6"/>
        <end position="40"/>
    </location>
</feature>
<protein>
    <recommendedName>
        <fullName evidence="2">SAP domain-containing protein</fullName>
    </recommendedName>
</protein>